<evidence type="ECO:0000256" key="2">
    <source>
        <dbReference type="SAM" id="Phobius"/>
    </source>
</evidence>
<dbReference type="Proteomes" id="UP000075886">
    <property type="component" value="Unassembled WGS sequence"/>
</dbReference>
<feature type="transmembrane region" description="Helical" evidence="2">
    <location>
        <begin position="163"/>
        <end position="181"/>
    </location>
</feature>
<keyword evidence="2" id="KW-0812">Transmembrane</keyword>
<reference evidence="4" key="1">
    <citation type="submission" date="2014-01" db="EMBL/GenBank/DDBJ databases">
        <title>The Genome Sequence of Anopheles farauti FAR1 (V2).</title>
        <authorList>
            <consortium name="The Broad Institute Genomics Platform"/>
            <person name="Neafsey D.E."/>
            <person name="Besansky N."/>
            <person name="Howell P."/>
            <person name="Walton C."/>
            <person name="Young S.K."/>
            <person name="Zeng Q."/>
            <person name="Gargeya S."/>
            <person name="Fitzgerald M."/>
            <person name="Haas B."/>
            <person name="Abouelleil A."/>
            <person name="Allen A.W."/>
            <person name="Alvarado L."/>
            <person name="Arachchi H.M."/>
            <person name="Berlin A.M."/>
            <person name="Chapman S.B."/>
            <person name="Gainer-Dewar J."/>
            <person name="Goldberg J."/>
            <person name="Griggs A."/>
            <person name="Gujja S."/>
            <person name="Hansen M."/>
            <person name="Howarth C."/>
            <person name="Imamovic A."/>
            <person name="Ireland A."/>
            <person name="Larimer J."/>
            <person name="McCowan C."/>
            <person name="Murphy C."/>
            <person name="Pearson M."/>
            <person name="Poon T.W."/>
            <person name="Priest M."/>
            <person name="Roberts A."/>
            <person name="Saif S."/>
            <person name="Shea T."/>
            <person name="Sisk P."/>
            <person name="Sykes S."/>
            <person name="Wortman J."/>
            <person name="Nusbaum C."/>
            <person name="Birren B."/>
        </authorList>
    </citation>
    <scope>NUCLEOTIDE SEQUENCE [LARGE SCALE GENOMIC DNA]</scope>
    <source>
        <strain evidence="4">FAR1</strain>
    </source>
</reference>
<sequence length="199" mass="22435">MQRPDADASPDDKKTMDIGGAKEGTPHPSYLPILDTLLLKDFLPAAFRLTLLLFLRHQLFHVFNTASAPIFQQLLHRTPVLDHLPPSLLVRHKIDPVTLGPHPDLILLEASLRCRLLLPMAVIRDQLRIQLEPLLPLGMLFLLLLLDTTFLLITFLTRLLETVALNLIEIFLVIRVQSIAFHSTAKFVLFQLAFSGGML</sequence>
<evidence type="ECO:0000313" key="4">
    <source>
        <dbReference type="Proteomes" id="UP000075886"/>
    </source>
</evidence>
<keyword evidence="2" id="KW-0472">Membrane</keyword>
<dbReference type="AlphaFoldDB" id="A0A182QJI7"/>
<keyword evidence="2" id="KW-1133">Transmembrane helix</keyword>
<evidence type="ECO:0000313" key="3">
    <source>
        <dbReference type="EnsemblMetazoa" id="AFAF011507-PA"/>
    </source>
</evidence>
<reference evidence="3" key="2">
    <citation type="submission" date="2020-05" db="UniProtKB">
        <authorList>
            <consortium name="EnsemblMetazoa"/>
        </authorList>
    </citation>
    <scope>IDENTIFICATION</scope>
    <source>
        <strain evidence="3">FAR1</strain>
    </source>
</reference>
<dbReference type="VEuPathDB" id="VectorBase:AFAF011507"/>
<keyword evidence="4" id="KW-1185">Reference proteome</keyword>
<evidence type="ECO:0000256" key="1">
    <source>
        <dbReference type="SAM" id="MobiDB-lite"/>
    </source>
</evidence>
<dbReference type="EnsemblMetazoa" id="AFAF011507-RA">
    <property type="protein sequence ID" value="AFAF011507-PA"/>
    <property type="gene ID" value="AFAF011507"/>
</dbReference>
<name>A0A182QJI7_9DIPT</name>
<feature type="compositionally biased region" description="Basic and acidic residues" evidence="1">
    <location>
        <begin position="1"/>
        <end position="16"/>
    </location>
</feature>
<dbReference type="EMBL" id="AXCN02002523">
    <property type="status" value="NOT_ANNOTATED_CDS"/>
    <property type="molecule type" value="Genomic_DNA"/>
</dbReference>
<feature type="transmembrane region" description="Helical" evidence="2">
    <location>
        <begin position="134"/>
        <end position="157"/>
    </location>
</feature>
<feature type="region of interest" description="Disordered" evidence="1">
    <location>
        <begin position="1"/>
        <end position="23"/>
    </location>
</feature>
<protein>
    <submittedName>
        <fullName evidence="3">Uncharacterized protein</fullName>
    </submittedName>
</protein>
<accession>A0A182QJI7</accession>
<proteinExistence type="predicted"/>
<organism evidence="3 4">
    <name type="scientific">Anopheles farauti</name>
    <dbReference type="NCBI Taxonomy" id="69004"/>
    <lineage>
        <taxon>Eukaryota</taxon>
        <taxon>Metazoa</taxon>
        <taxon>Ecdysozoa</taxon>
        <taxon>Arthropoda</taxon>
        <taxon>Hexapoda</taxon>
        <taxon>Insecta</taxon>
        <taxon>Pterygota</taxon>
        <taxon>Neoptera</taxon>
        <taxon>Endopterygota</taxon>
        <taxon>Diptera</taxon>
        <taxon>Nematocera</taxon>
        <taxon>Culicoidea</taxon>
        <taxon>Culicidae</taxon>
        <taxon>Anophelinae</taxon>
        <taxon>Anopheles</taxon>
    </lineage>
</organism>